<evidence type="ECO:0000256" key="3">
    <source>
        <dbReference type="SAM" id="Phobius"/>
    </source>
</evidence>
<dbReference type="AlphaFoldDB" id="A0A3D9SH89"/>
<evidence type="ECO:0000256" key="4">
    <source>
        <dbReference type="SAM" id="SignalP"/>
    </source>
</evidence>
<organism evidence="6 7">
    <name type="scientific">Thermomonospora umbrina</name>
    <dbReference type="NCBI Taxonomy" id="111806"/>
    <lineage>
        <taxon>Bacteria</taxon>
        <taxon>Bacillati</taxon>
        <taxon>Actinomycetota</taxon>
        <taxon>Actinomycetes</taxon>
        <taxon>Streptosporangiales</taxon>
        <taxon>Thermomonosporaceae</taxon>
        <taxon>Thermomonospora</taxon>
    </lineage>
</organism>
<protein>
    <submittedName>
        <fullName evidence="6">Uncharacterized protein DUF4349</fullName>
    </submittedName>
</protein>
<keyword evidence="3" id="KW-0472">Membrane</keyword>
<accession>A0A3D9SH89</accession>
<comment type="caution">
    <text evidence="6">The sequence shown here is derived from an EMBL/GenBank/DDBJ whole genome shotgun (WGS) entry which is preliminary data.</text>
</comment>
<sequence length="306" mass="31895">MKSAGTKAVLVALLAALTLSGCAGGSDEGASQGADAPAKAQSLPQEGASAMLDSDGGAGRSGRRAPTAENVKVAPGARAVVYTATLKVRATNVDESAGRAKQLVLAAGGYIATESSGAGRTDLTFKIPSDRYAVTLDELTRRLGRRLSLGQQAEDVTEEVADVESRVRSAEAALVSFRKLLDRADTVGEVINVEQEIASRQAELESLQARQKSLAHRTRYATVTLELVGPVAPVVEEVADDDRGGFLGGLERGWNGLVAVVSGVLVAAGLLLPFLVPAALIAWVAGRVRRTLRSRRERRTAEVSAG</sequence>
<proteinExistence type="predicted"/>
<evidence type="ECO:0000259" key="5">
    <source>
        <dbReference type="Pfam" id="PF14257"/>
    </source>
</evidence>
<evidence type="ECO:0000313" key="7">
    <source>
        <dbReference type="Proteomes" id="UP000256661"/>
    </source>
</evidence>
<keyword evidence="4" id="KW-0732">Signal</keyword>
<feature type="region of interest" description="Disordered" evidence="2">
    <location>
        <begin position="25"/>
        <end position="69"/>
    </location>
</feature>
<evidence type="ECO:0000256" key="1">
    <source>
        <dbReference type="SAM" id="Coils"/>
    </source>
</evidence>
<evidence type="ECO:0000256" key="2">
    <source>
        <dbReference type="SAM" id="MobiDB-lite"/>
    </source>
</evidence>
<keyword evidence="1" id="KW-0175">Coiled coil</keyword>
<feature type="coiled-coil region" evidence="1">
    <location>
        <begin position="153"/>
        <end position="210"/>
    </location>
</feature>
<feature type="transmembrane region" description="Helical" evidence="3">
    <location>
        <begin position="257"/>
        <end position="286"/>
    </location>
</feature>
<feature type="domain" description="DUF4349" evidence="5">
    <location>
        <begin position="78"/>
        <end position="285"/>
    </location>
</feature>
<dbReference type="Pfam" id="PF14257">
    <property type="entry name" value="DUF4349"/>
    <property type="match status" value="1"/>
</dbReference>
<dbReference type="PROSITE" id="PS51257">
    <property type="entry name" value="PROKAR_LIPOPROTEIN"/>
    <property type="match status" value="1"/>
</dbReference>
<feature type="chain" id="PRO_5038829613" evidence="4">
    <location>
        <begin position="24"/>
        <end position="306"/>
    </location>
</feature>
<keyword evidence="7" id="KW-1185">Reference proteome</keyword>
<reference evidence="6 7" key="1">
    <citation type="submission" date="2018-08" db="EMBL/GenBank/DDBJ databases">
        <title>Sequencing the genomes of 1000 actinobacteria strains.</title>
        <authorList>
            <person name="Klenk H.-P."/>
        </authorList>
    </citation>
    <scope>NUCLEOTIDE SEQUENCE [LARGE SCALE GENOMIC DNA]</scope>
    <source>
        <strain evidence="6 7">DSM 43927</strain>
    </source>
</reference>
<gene>
    <name evidence="6" type="ORF">DFJ69_0645</name>
</gene>
<dbReference type="EMBL" id="QTTT01000001">
    <property type="protein sequence ID" value="REE95262.1"/>
    <property type="molecule type" value="Genomic_DNA"/>
</dbReference>
<keyword evidence="3" id="KW-0812">Transmembrane</keyword>
<feature type="signal peptide" evidence="4">
    <location>
        <begin position="1"/>
        <end position="23"/>
    </location>
</feature>
<dbReference type="InterPro" id="IPR025645">
    <property type="entry name" value="DUF4349"/>
</dbReference>
<keyword evidence="3" id="KW-1133">Transmembrane helix</keyword>
<name>A0A3D9SH89_9ACTN</name>
<evidence type="ECO:0000313" key="6">
    <source>
        <dbReference type="EMBL" id="REE95262.1"/>
    </source>
</evidence>
<dbReference type="Proteomes" id="UP000256661">
    <property type="component" value="Unassembled WGS sequence"/>
</dbReference>